<accession>A0A401QG38</accession>
<proteinExistence type="predicted"/>
<reference evidence="1 2" key="1">
    <citation type="journal article" date="2018" name="Nat. Ecol. Evol.">
        <title>Shark genomes provide insights into elasmobranch evolution and the origin of vertebrates.</title>
        <authorList>
            <person name="Hara Y"/>
            <person name="Yamaguchi K"/>
            <person name="Onimaru K"/>
            <person name="Kadota M"/>
            <person name="Koyanagi M"/>
            <person name="Keeley SD"/>
            <person name="Tatsumi K"/>
            <person name="Tanaka K"/>
            <person name="Motone F"/>
            <person name="Kageyama Y"/>
            <person name="Nozu R"/>
            <person name="Adachi N"/>
            <person name="Nishimura O"/>
            <person name="Nakagawa R"/>
            <person name="Tanegashima C"/>
            <person name="Kiyatake I"/>
            <person name="Matsumoto R"/>
            <person name="Murakumo K"/>
            <person name="Nishida K"/>
            <person name="Terakita A"/>
            <person name="Kuratani S"/>
            <person name="Sato K"/>
            <person name="Hyodo S Kuraku.S."/>
        </authorList>
    </citation>
    <scope>NUCLEOTIDE SEQUENCE [LARGE SCALE GENOMIC DNA]</scope>
</reference>
<sequence length="140" mass="15861">MNESDLKIFSRLTNKVGEHGGVGEAGVMDDWVRNVKLLRGEHNRVRSLHELQLPGPCLVRFSSLVPDNGFSLLDCRISDYMDLSTADVVGKNCYHFIHAEDVEGIRHSHLDCKYLAFPNLSINAVRYCCFQTLQDRSIHS</sequence>
<organism evidence="1 2">
    <name type="scientific">Scyliorhinus torazame</name>
    <name type="common">Cloudy catshark</name>
    <name type="synonym">Catulus torazame</name>
    <dbReference type="NCBI Taxonomy" id="75743"/>
    <lineage>
        <taxon>Eukaryota</taxon>
        <taxon>Metazoa</taxon>
        <taxon>Chordata</taxon>
        <taxon>Craniata</taxon>
        <taxon>Vertebrata</taxon>
        <taxon>Chondrichthyes</taxon>
        <taxon>Elasmobranchii</taxon>
        <taxon>Galeomorphii</taxon>
        <taxon>Galeoidea</taxon>
        <taxon>Carcharhiniformes</taxon>
        <taxon>Scyliorhinidae</taxon>
        <taxon>Scyliorhinus</taxon>
    </lineage>
</organism>
<keyword evidence="2" id="KW-1185">Reference proteome</keyword>
<dbReference type="STRING" id="75743.A0A401QG38"/>
<protein>
    <recommendedName>
        <fullName evidence="3">PAS domain-containing protein</fullName>
    </recommendedName>
</protein>
<evidence type="ECO:0000313" key="1">
    <source>
        <dbReference type="EMBL" id="GCB84334.1"/>
    </source>
</evidence>
<dbReference type="AlphaFoldDB" id="A0A401QG38"/>
<evidence type="ECO:0000313" key="2">
    <source>
        <dbReference type="Proteomes" id="UP000288216"/>
    </source>
</evidence>
<name>A0A401QG38_SCYTO</name>
<dbReference type="OrthoDB" id="6021714at2759"/>
<evidence type="ECO:0008006" key="3">
    <source>
        <dbReference type="Google" id="ProtNLM"/>
    </source>
</evidence>
<dbReference type="EMBL" id="BFAA01063249">
    <property type="protein sequence ID" value="GCB84334.1"/>
    <property type="molecule type" value="Genomic_DNA"/>
</dbReference>
<gene>
    <name evidence="1" type="ORF">scyTo_0024950</name>
</gene>
<dbReference type="Proteomes" id="UP000288216">
    <property type="component" value="Unassembled WGS sequence"/>
</dbReference>
<comment type="caution">
    <text evidence="1">The sequence shown here is derived from an EMBL/GenBank/DDBJ whole genome shotgun (WGS) entry which is preliminary data.</text>
</comment>